<evidence type="ECO:0000313" key="3">
    <source>
        <dbReference type="EMBL" id="OHV35891.1"/>
    </source>
</evidence>
<dbReference type="PANTHER" id="PTHR10587">
    <property type="entry name" value="GLYCOSYL TRANSFERASE-RELATED"/>
    <property type="match status" value="1"/>
</dbReference>
<dbReference type="GO" id="GO:0016810">
    <property type="term" value="F:hydrolase activity, acting on carbon-nitrogen (but not peptide) bonds"/>
    <property type="evidence" value="ECO:0007669"/>
    <property type="project" value="InterPro"/>
</dbReference>
<feature type="transmembrane region" description="Helical" evidence="1">
    <location>
        <begin position="12"/>
        <end position="35"/>
    </location>
</feature>
<sequence length="271" mass="28071">MTGGAQARPGGAVGGSSGLVAGGLVVTAAVLAHGLPSLMTLRRLRTAVAPRLAGVGRADHVALTFDDGPDPASTPQFLEVLDELAVRATFFVLGSMVRRSPGLAREVAAAGHELAVHGWDHRPMLLRGPMSSYDQLARTRDLVAETTGQVPAHVRPPHGVLSSGVLAAARRLDLTPVLWTAWGRDWTATATPQTVLATLAPDLRGGATVLLHDSDCTSAPGAWRSALGALPELAARCDDAGLVLGPLADHGLRPRRAQLRISPFAAGYVSG</sequence>
<dbReference type="OrthoDB" id="9763050at2"/>
<reference evidence="4" key="1">
    <citation type="submission" date="2016-07" db="EMBL/GenBank/DDBJ databases">
        <title>Sequence Frankia sp. strain CcI1.17.</title>
        <authorList>
            <person name="Ghodhbane-Gtari F."/>
            <person name="Swanson E."/>
            <person name="Gueddou A."/>
            <person name="Morris K."/>
            <person name="Hezbri K."/>
            <person name="Ktari A."/>
            <person name="Nouioui I."/>
            <person name="Abebe-Akele F."/>
            <person name="Simpson S."/>
            <person name="Thomas K."/>
            <person name="Gtari M."/>
            <person name="Tisa L.S."/>
            <person name="Hurst S."/>
        </authorList>
    </citation>
    <scope>NUCLEOTIDE SEQUENCE [LARGE SCALE GENOMIC DNA]</scope>
    <source>
        <strain evidence="4">Cc1.17</strain>
    </source>
</reference>
<dbReference type="GO" id="GO:0005975">
    <property type="term" value="P:carbohydrate metabolic process"/>
    <property type="evidence" value="ECO:0007669"/>
    <property type="project" value="InterPro"/>
</dbReference>
<dbReference type="PROSITE" id="PS51677">
    <property type="entry name" value="NODB"/>
    <property type="match status" value="1"/>
</dbReference>
<keyword evidence="1" id="KW-1133">Transmembrane helix</keyword>
<feature type="domain" description="NodB homology" evidence="2">
    <location>
        <begin position="59"/>
        <end position="245"/>
    </location>
</feature>
<name>A0A1S1QR24_9ACTN</name>
<dbReference type="PANTHER" id="PTHR10587:SF137">
    <property type="entry name" value="4-DEOXY-4-FORMAMIDO-L-ARABINOSE-PHOSPHOUNDECAPRENOL DEFORMYLASE ARND-RELATED"/>
    <property type="match status" value="1"/>
</dbReference>
<dbReference type="AlphaFoldDB" id="A0A1S1QR24"/>
<evidence type="ECO:0000256" key="1">
    <source>
        <dbReference type="SAM" id="Phobius"/>
    </source>
</evidence>
<keyword evidence="4" id="KW-1185">Reference proteome</keyword>
<dbReference type="RefSeq" id="WP_071085310.1">
    <property type="nucleotide sequence ID" value="NZ_MBLM01000119.1"/>
</dbReference>
<keyword evidence="1" id="KW-0472">Membrane</keyword>
<proteinExistence type="predicted"/>
<evidence type="ECO:0000259" key="2">
    <source>
        <dbReference type="PROSITE" id="PS51677"/>
    </source>
</evidence>
<dbReference type="Proteomes" id="UP000179627">
    <property type="component" value="Unassembled WGS sequence"/>
</dbReference>
<keyword evidence="1" id="KW-0812">Transmembrane</keyword>
<evidence type="ECO:0000313" key="4">
    <source>
        <dbReference type="Proteomes" id="UP000179627"/>
    </source>
</evidence>
<dbReference type="CDD" id="cd10959">
    <property type="entry name" value="CE4_NodB_like_3"/>
    <property type="match status" value="1"/>
</dbReference>
<organism evidence="3 4">
    <name type="scientific">Parafrankia colletiae</name>
    <dbReference type="NCBI Taxonomy" id="573497"/>
    <lineage>
        <taxon>Bacteria</taxon>
        <taxon>Bacillati</taxon>
        <taxon>Actinomycetota</taxon>
        <taxon>Actinomycetes</taxon>
        <taxon>Frankiales</taxon>
        <taxon>Frankiaceae</taxon>
        <taxon>Parafrankia</taxon>
    </lineage>
</organism>
<comment type="caution">
    <text evidence="3">The sequence shown here is derived from an EMBL/GenBank/DDBJ whole genome shotgun (WGS) entry which is preliminary data.</text>
</comment>
<dbReference type="EMBL" id="MBLM01000119">
    <property type="protein sequence ID" value="OHV35891.1"/>
    <property type="molecule type" value="Genomic_DNA"/>
</dbReference>
<dbReference type="SUPFAM" id="SSF88713">
    <property type="entry name" value="Glycoside hydrolase/deacetylase"/>
    <property type="match status" value="1"/>
</dbReference>
<dbReference type="InterPro" id="IPR002509">
    <property type="entry name" value="NODB_dom"/>
</dbReference>
<gene>
    <name evidence="3" type="ORF">CC117_04635</name>
</gene>
<protein>
    <submittedName>
        <fullName evidence="3">Polysaccharide deacetylase</fullName>
    </submittedName>
</protein>
<dbReference type="Gene3D" id="3.20.20.370">
    <property type="entry name" value="Glycoside hydrolase/deacetylase"/>
    <property type="match status" value="1"/>
</dbReference>
<dbReference type="InterPro" id="IPR050248">
    <property type="entry name" value="Polysacc_deacetylase_ArnD"/>
</dbReference>
<accession>A0A1S1QR24</accession>
<dbReference type="Pfam" id="PF01522">
    <property type="entry name" value="Polysacc_deac_1"/>
    <property type="match status" value="1"/>
</dbReference>
<dbReference type="InterPro" id="IPR011330">
    <property type="entry name" value="Glyco_hydro/deAcase_b/a-brl"/>
</dbReference>